<feature type="region of interest" description="Disordered" evidence="1">
    <location>
        <begin position="1"/>
        <end position="52"/>
    </location>
</feature>
<keyword evidence="4" id="KW-1185">Reference proteome</keyword>
<name>A0A6A6Y7D6_9PEZI</name>
<feature type="transmembrane region" description="Helical" evidence="2">
    <location>
        <begin position="106"/>
        <end position="125"/>
    </location>
</feature>
<keyword evidence="2" id="KW-0812">Transmembrane</keyword>
<evidence type="ECO:0000256" key="1">
    <source>
        <dbReference type="SAM" id="MobiDB-lite"/>
    </source>
</evidence>
<sequence>MGSSLLSDIAPRPQAPRTSFLTDGDGQGLPLALDDKKEQHVPRTPASTPVNADHTNRVTIDFDVYFDVDIEVGNSKVWEGKYDATAWGECSAIAVRQAQYSLERRLVSVCLAVCLTVCLIFLPLLGADGLAMSLVVYAGFAGDGEGL</sequence>
<evidence type="ECO:0000313" key="4">
    <source>
        <dbReference type="Proteomes" id="UP000504636"/>
    </source>
</evidence>
<keyword evidence="2" id="KW-1133">Transmembrane helix</keyword>
<protein>
    <submittedName>
        <fullName evidence="3 5">Uncharacterized protein</fullName>
    </submittedName>
</protein>
<evidence type="ECO:0000313" key="3">
    <source>
        <dbReference type="EMBL" id="KAF2804443.1"/>
    </source>
</evidence>
<dbReference type="RefSeq" id="XP_033571407.1">
    <property type="nucleotide sequence ID" value="XM_033712795.1"/>
</dbReference>
<dbReference type="Proteomes" id="UP000504636">
    <property type="component" value="Unplaced"/>
</dbReference>
<dbReference type="EMBL" id="MU003713">
    <property type="protein sequence ID" value="KAF2804443.1"/>
    <property type="molecule type" value="Genomic_DNA"/>
</dbReference>
<reference evidence="5" key="3">
    <citation type="submission" date="2025-04" db="UniProtKB">
        <authorList>
            <consortium name="RefSeq"/>
        </authorList>
    </citation>
    <scope>IDENTIFICATION</scope>
    <source>
        <strain evidence="5">CBS 304.34</strain>
    </source>
</reference>
<dbReference type="GeneID" id="54453688"/>
<dbReference type="AlphaFoldDB" id="A0A6A6Y7D6"/>
<evidence type="ECO:0000256" key="2">
    <source>
        <dbReference type="SAM" id="Phobius"/>
    </source>
</evidence>
<reference evidence="5" key="2">
    <citation type="submission" date="2020-04" db="EMBL/GenBank/DDBJ databases">
        <authorList>
            <consortium name="NCBI Genome Project"/>
        </authorList>
    </citation>
    <scope>NUCLEOTIDE SEQUENCE</scope>
    <source>
        <strain evidence="5">CBS 304.34</strain>
    </source>
</reference>
<evidence type="ECO:0000313" key="5">
    <source>
        <dbReference type="RefSeq" id="XP_033571407.1"/>
    </source>
</evidence>
<reference evidence="3 5" key="1">
    <citation type="journal article" date="2020" name="Stud. Mycol.">
        <title>101 Dothideomycetes genomes: a test case for predicting lifestyles and emergence of pathogens.</title>
        <authorList>
            <person name="Haridas S."/>
            <person name="Albert R."/>
            <person name="Binder M."/>
            <person name="Bloem J."/>
            <person name="Labutti K."/>
            <person name="Salamov A."/>
            <person name="Andreopoulos B."/>
            <person name="Baker S."/>
            <person name="Barry K."/>
            <person name="Bills G."/>
            <person name="Bluhm B."/>
            <person name="Cannon C."/>
            <person name="Castanera R."/>
            <person name="Culley D."/>
            <person name="Daum C."/>
            <person name="Ezra D."/>
            <person name="Gonzalez J."/>
            <person name="Henrissat B."/>
            <person name="Kuo A."/>
            <person name="Liang C."/>
            <person name="Lipzen A."/>
            <person name="Lutzoni F."/>
            <person name="Magnuson J."/>
            <person name="Mondo S."/>
            <person name="Nolan M."/>
            <person name="Ohm R."/>
            <person name="Pangilinan J."/>
            <person name="Park H.-J."/>
            <person name="Ramirez L."/>
            <person name="Alfaro M."/>
            <person name="Sun H."/>
            <person name="Tritt A."/>
            <person name="Yoshinaga Y."/>
            <person name="Zwiers L.-H."/>
            <person name="Turgeon B."/>
            <person name="Goodwin S."/>
            <person name="Spatafora J."/>
            <person name="Crous P."/>
            <person name="Grigoriev I."/>
        </authorList>
    </citation>
    <scope>NUCLEOTIDE SEQUENCE</scope>
    <source>
        <strain evidence="3 5">CBS 304.34</strain>
    </source>
</reference>
<organism evidence="3">
    <name type="scientific">Mytilinidion resinicola</name>
    <dbReference type="NCBI Taxonomy" id="574789"/>
    <lineage>
        <taxon>Eukaryota</taxon>
        <taxon>Fungi</taxon>
        <taxon>Dikarya</taxon>
        <taxon>Ascomycota</taxon>
        <taxon>Pezizomycotina</taxon>
        <taxon>Dothideomycetes</taxon>
        <taxon>Pleosporomycetidae</taxon>
        <taxon>Mytilinidiales</taxon>
        <taxon>Mytilinidiaceae</taxon>
        <taxon>Mytilinidion</taxon>
    </lineage>
</organism>
<gene>
    <name evidence="3 5" type="ORF">BDZ99DRAFT_152820</name>
</gene>
<proteinExistence type="predicted"/>
<accession>A0A6A6Y7D6</accession>
<keyword evidence="2" id="KW-0472">Membrane</keyword>